<dbReference type="GO" id="GO:0016787">
    <property type="term" value="F:hydrolase activity"/>
    <property type="evidence" value="ECO:0007669"/>
    <property type="project" value="UniProtKB-KW"/>
</dbReference>
<dbReference type="Proteomes" id="UP001238163">
    <property type="component" value="Unassembled WGS sequence"/>
</dbReference>
<dbReference type="InterPro" id="IPR022742">
    <property type="entry name" value="Hydrolase_4"/>
</dbReference>
<keyword evidence="2" id="KW-0378">Hydrolase</keyword>
<feature type="domain" description="Serine aminopeptidase S33" evidence="1">
    <location>
        <begin position="40"/>
        <end position="141"/>
    </location>
</feature>
<dbReference type="Pfam" id="PF12146">
    <property type="entry name" value="Hydrolase_4"/>
    <property type="match status" value="1"/>
</dbReference>
<evidence type="ECO:0000259" key="1">
    <source>
        <dbReference type="Pfam" id="PF12146"/>
    </source>
</evidence>
<dbReference type="InterPro" id="IPR029058">
    <property type="entry name" value="AB_hydrolase_fold"/>
</dbReference>
<evidence type="ECO:0000313" key="3">
    <source>
        <dbReference type="Proteomes" id="UP001238163"/>
    </source>
</evidence>
<dbReference type="RefSeq" id="WP_307264206.1">
    <property type="nucleotide sequence ID" value="NZ_JAUSVL010000001.1"/>
</dbReference>
<dbReference type="PANTHER" id="PTHR12277:SF81">
    <property type="entry name" value="PROTEIN ABHD13"/>
    <property type="match status" value="1"/>
</dbReference>
<keyword evidence="3" id="KW-1185">Reference proteome</keyword>
<dbReference type="SUPFAM" id="SSF53474">
    <property type="entry name" value="alpha/beta-Hydrolases"/>
    <property type="match status" value="1"/>
</dbReference>
<organism evidence="2 3">
    <name type="scientific">Oligosphaera ethanolica</name>
    <dbReference type="NCBI Taxonomy" id="760260"/>
    <lineage>
        <taxon>Bacteria</taxon>
        <taxon>Pseudomonadati</taxon>
        <taxon>Lentisphaerota</taxon>
        <taxon>Oligosphaeria</taxon>
        <taxon>Oligosphaerales</taxon>
        <taxon>Oligosphaeraceae</taxon>
        <taxon>Oligosphaera</taxon>
    </lineage>
</organism>
<protein>
    <submittedName>
        <fullName evidence="2">Alpha-beta hydrolase superfamily lysophospholipase</fullName>
    </submittedName>
</protein>
<dbReference type="AlphaFoldDB" id="A0AAE4AQS5"/>
<sequence length="232" mass="25544">MDKLLFPIPDATSASGNCQLRSETAVLDALWLEGKKDYPVILYSHGNYETLKDIRPLCYEFRLQGYGVLAYDYAGYGSSSGKPSAKQAYSDIESAYDFLIHEKGVPPANILIVGYSVGSGPSCHLASMHDAKALVLCAPLASAIRVVLPFSLPGDKFKNIDKLSTQKIPVLIFHGEKDDVIPYRNGKLLYDNSLGPKHLVTVPNASHNDLFDCLGDDFWSEIKSFLAEIRQL</sequence>
<accession>A0AAE4AQS5</accession>
<dbReference type="PANTHER" id="PTHR12277">
    <property type="entry name" value="ALPHA/BETA HYDROLASE DOMAIN-CONTAINING PROTEIN"/>
    <property type="match status" value="1"/>
</dbReference>
<dbReference type="EMBL" id="JAUSVL010000001">
    <property type="protein sequence ID" value="MDQ0291433.1"/>
    <property type="molecule type" value="Genomic_DNA"/>
</dbReference>
<name>A0AAE4AQS5_9BACT</name>
<comment type="caution">
    <text evidence="2">The sequence shown here is derived from an EMBL/GenBank/DDBJ whole genome shotgun (WGS) entry which is preliminary data.</text>
</comment>
<gene>
    <name evidence="2" type="ORF">J3R75_003540</name>
</gene>
<evidence type="ECO:0000313" key="2">
    <source>
        <dbReference type="EMBL" id="MDQ0291433.1"/>
    </source>
</evidence>
<proteinExistence type="predicted"/>
<dbReference type="Gene3D" id="3.40.50.1820">
    <property type="entry name" value="alpha/beta hydrolase"/>
    <property type="match status" value="1"/>
</dbReference>
<reference evidence="2" key="1">
    <citation type="submission" date="2023-07" db="EMBL/GenBank/DDBJ databases">
        <title>Genomic Encyclopedia of Type Strains, Phase IV (KMG-IV): sequencing the most valuable type-strain genomes for metagenomic binning, comparative biology and taxonomic classification.</title>
        <authorList>
            <person name="Goeker M."/>
        </authorList>
    </citation>
    <scope>NUCLEOTIDE SEQUENCE</scope>
    <source>
        <strain evidence="2">DSM 24202</strain>
    </source>
</reference>